<keyword evidence="2" id="KW-1003">Cell membrane</keyword>
<dbReference type="Proteomes" id="UP001597362">
    <property type="component" value="Unassembled WGS sequence"/>
</dbReference>
<evidence type="ECO:0000256" key="7">
    <source>
        <dbReference type="SAM" id="Phobius"/>
    </source>
</evidence>
<keyword evidence="5 7" id="KW-0472">Membrane</keyword>
<feature type="transmembrane region" description="Helical" evidence="7">
    <location>
        <begin position="185"/>
        <end position="204"/>
    </location>
</feature>
<evidence type="ECO:0000313" key="10">
    <source>
        <dbReference type="Proteomes" id="UP001597362"/>
    </source>
</evidence>
<comment type="subcellular location">
    <subcellularLocation>
        <location evidence="1">Cell membrane</location>
        <topology evidence="1">Multi-pass membrane protein</topology>
    </subcellularLocation>
</comment>
<evidence type="ECO:0000256" key="1">
    <source>
        <dbReference type="ARBA" id="ARBA00004651"/>
    </source>
</evidence>
<accession>A0ABW4YQI0</accession>
<evidence type="ECO:0000256" key="3">
    <source>
        <dbReference type="ARBA" id="ARBA00022692"/>
    </source>
</evidence>
<evidence type="ECO:0000256" key="2">
    <source>
        <dbReference type="ARBA" id="ARBA00022475"/>
    </source>
</evidence>
<organism evidence="9 10">
    <name type="scientific">Paenibacillus yanchengensis</name>
    <dbReference type="NCBI Taxonomy" id="2035833"/>
    <lineage>
        <taxon>Bacteria</taxon>
        <taxon>Bacillati</taxon>
        <taxon>Bacillota</taxon>
        <taxon>Bacilli</taxon>
        <taxon>Bacillales</taxon>
        <taxon>Paenibacillaceae</taxon>
        <taxon>Paenibacillus</taxon>
    </lineage>
</organism>
<dbReference type="RefSeq" id="WP_377775372.1">
    <property type="nucleotide sequence ID" value="NZ_JBHUHO010000048.1"/>
</dbReference>
<dbReference type="InterPro" id="IPR050539">
    <property type="entry name" value="ThrE_Dicarb/AminoAcid_Exp"/>
</dbReference>
<dbReference type="InterPro" id="IPR010619">
    <property type="entry name" value="ThrE-like_N"/>
</dbReference>
<dbReference type="EMBL" id="JBHUHO010000048">
    <property type="protein sequence ID" value="MFD2117941.1"/>
    <property type="molecule type" value="Genomic_DNA"/>
</dbReference>
<keyword evidence="3 7" id="KW-0812">Transmembrane</keyword>
<feature type="transmembrane region" description="Helical" evidence="7">
    <location>
        <begin position="129"/>
        <end position="150"/>
    </location>
</feature>
<keyword evidence="4 7" id="KW-1133">Transmembrane helix</keyword>
<dbReference type="PANTHER" id="PTHR34390">
    <property type="entry name" value="UPF0442 PROTEIN YJJB-RELATED"/>
    <property type="match status" value="1"/>
</dbReference>
<feature type="transmembrane region" description="Helical" evidence="7">
    <location>
        <begin position="156"/>
        <end position="173"/>
    </location>
</feature>
<feature type="domain" description="Threonine/serine exporter-like N-terminal" evidence="8">
    <location>
        <begin position="25"/>
        <end position="263"/>
    </location>
</feature>
<sequence>MSHTEITNDAAVIDNVQSDSQFITRLCLLAGKIIMESGGETQRVEDTMMRIAAAYGHTHSHSYVTPTGILFAIDGSTHATRLVRISERNNNLTKVALVNDVSRQIAAGKLHADQAYEKMQSIDLERSEYPNWLTTLAAAIASGSFLFLVGGTWTDLLPILMIGGSGFYCFIWLHSYIKIKFFAEFVAALLIGTLAIVTTDYGLATNLDTIIIGSVIPLVPGLNITNAVRDLMAGHLVSGLSKGAESLLTATAIGAGIAAILTLYS</sequence>
<reference evidence="10" key="1">
    <citation type="journal article" date="2019" name="Int. J. Syst. Evol. Microbiol.">
        <title>The Global Catalogue of Microorganisms (GCM) 10K type strain sequencing project: providing services to taxonomists for standard genome sequencing and annotation.</title>
        <authorList>
            <consortium name="The Broad Institute Genomics Platform"/>
            <consortium name="The Broad Institute Genome Sequencing Center for Infectious Disease"/>
            <person name="Wu L."/>
            <person name="Ma J."/>
        </authorList>
    </citation>
    <scope>NUCLEOTIDE SEQUENCE [LARGE SCALE GENOMIC DNA]</scope>
    <source>
        <strain evidence="10">GH52</strain>
    </source>
</reference>
<comment type="similarity">
    <text evidence="6">Belongs to the ThrE exporter (TC 2.A.79) family.</text>
</comment>
<name>A0ABW4YQI0_9BACL</name>
<comment type="caution">
    <text evidence="9">The sequence shown here is derived from an EMBL/GenBank/DDBJ whole genome shotgun (WGS) entry which is preliminary data.</text>
</comment>
<evidence type="ECO:0000259" key="8">
    <source>
        <dbReference type="Pfam" id="PF06738"/>
    </source>
</evidence>
<protein>
    <submittedName>
        <fullName evidence="9">Threonine/serine exporter family protein</fullName>
    </submittedName>
</protein>
<evidence type="ECO:0000256" key="6">
    <source>
        <dbReference type="ARBA" id="ARBA00034125"/>
    </source>
</evidence>
<evidence type="ECO:0000313" key="9">
    <source>
        <dbReference type="EMBL" id="MFD2117941.1"/>
    </source>
</evidence>
<proteinExistence type="inferred from homology"/>
<evidence type="ECO:0000256" key="5">
    <source>
        <dbReference type="ARBA" id="ARBA00023136"/>
    </source>
</evidence>
<dbReference type="PANTHER" id="PTHR34390:SF2">
    <property type="entry name" value="SUCCINATE TRANSPORTER SUBUNIT YJJP-RELATED"/>
    <property type="match status" value="1"/>
</dbReference>
<keyword evidence="10" id="KW-1185">Reference proteome</keyword>
<gene>
    <name evidence="9" type="ORF">ACFSJH_19600</name>
</gene>
<dbReference type="Pfam" id="PF06738">
    <property type="entry name" value="ThrE"/>
    <property type="match status" value="1"/>
</dbReference>
<evidence type="ECO:0000256" key="4">
    <source>
        <dbReference type="ARBA" id="ARBA00022989"/>
    </source>
</evidence>
<feature type="transmembrane region" description="Helical" evidence="7">
    <location>
        <begin position="244"/>
        <end position="264"/>
    </location>
</feature>